<dbReference type="Pfam" id="PF01529">
    <property type="entry name" value="DHHC"/>
    <property type="match status" value="1"/>
</dbReference>
<evidence type="ECO:0000256" key="8">
    <source>
        <dbReference type="ARBA" id="ARBA00023315"/>
    </source>
</evidence>
<dbReference type="GO" id="GO:0019706">
    <property type="term" value="F:protein-cysteine S-palmitoyltransferase activity"/>
    <property type="evidence" value="ECO:0007669"/>
    <property type="project" value="UniProtKB-EC"/>
</dbReference>
<evidence type="ECO:0000313" key="14">
    <source>
        <dbReference type="Proteomes" id="UP000799757"/>
    </source>
</evidence>
<keyword evidence="4 11" id="KW-1133">Transmembrane helix</keyword>
<evidence type="ECO:0000313" key="13">
    <source>
        <dbReference type="EMBL" id="KAF2791666.1"/>
    </source>
</evidence>
<dbReference type="EMBL" id="MU002007">
    <property type="protein sequence ID" value="KAF2791666.1"/>
    <property type="molecule type" value="Genomic_DNA"/>
</dbReference>
<comment type="domain">
    <text evidence="11">The DHHC domain is required for palmitoyltransferase activity.</text>
</comment>
<comment type="catalytic activity">
    <reaction evidence="10 11">
        <text>L-cysteinyl-[protein] + hexadecanoyl-CoA = S-hexadecanoyl-L-cysteinyl-[protein] + CoA</text>
        <dbReference type="Rhea" id="RHEA:36683"/>
        <dbReference type="Rhea" id="RHEA-COMP:10131"/>
        <dbReference type="Rhea" id="RHEA-COMP:11032"/>
        <dbReference type="ChEBI" id="CHEBI:29950"/>
        <dbReference type="ChEBI" id="CHEBI:57287"/>
        <dbReference type="ChEBI" id="CHEBI:57379"/>
        <dbReference type="ChEBI" id="CHEBI:74151"/>
        <dbReference type="EC" id="2.3.1.225"/>
    </reaction>
</comment>
<feature type="transmembrane region" description="Helical" evidence="11">
    <location>
        <begin position="69"/>
        <end position="87"/>
    </location>
</feature>
<evidence type="ECO:0000256" key="2">
    <source>
        <dbReference type="ARBA" id="ARBA00022679"/>
    </source>
</evidence>
<feature type="transmembrane region" description="Helical" evidence="11">
    <location>
        <begin position="211"/>
        <end position="231"/>
    </location>
</feature>
<comment type="similarity">
    <text evidence="9">Belongs to the DHHC palmitoyltransferase family. PFA5 subfamily.</text>
</comment>
<dbReference type="GO" id="GO:0016020">
    <property type="term" value="C:membrane"/>
    <property type="evidence" value="ECO:0007669"/>
    <property type="project" value="UniProtKB-SubCell"/>
</dbReference>
<keyword evidence="3 11" id="KW-0812">Transmembrane</keyword>
<protein>
    <recommendedName>
        <fullName evidence="11">Palmitoyltransferase</fullName>
        <ecNumber evidence="11">2.3.1.225</ecNumber>
    </recommendedName>
</protein>
<evidence type="ECO:0000256" key="4">
    <source>
        <dbReference type="ARBA" id="ARBA00022989"/>
    </source>
</evidence>
<organism evidence="13 14">
    <name type="scientific">Melanomma pulvis-pyrius CBS 109.77</name>
    <dbReference type="NCBI Taxonomy" id="1314802"/>
    <lineage>
        <taxon>Eukaryota</taxon>
        <taxon>Fungi</taxon>
        <taxon>Dikarya</taxon>
        <taxon>Ascomycota</taxon>
        <taxon>Pezizomycotina</taxon>
        <taxon>Dothideomycetes</taxon>
        <taxon>Pleosporomycetidae</taxon>
        <taxon>Pleosporales</taxon>
        <taxon>Melanommataceae</taxon>
        <taxon>Melanomma</taxon>
    </lineage>
</organism>
<dbReference type="PANTHER" id="PTHR22883:SF23">
    <property type="entry name" value="PALMITOYLTRANSFERASE ZDHHC6"/>
    <property type="match status" value="1"/>
</dbReference>
<dbReference type="GO" id="GO:0005783">
    <property type="term" value="C:endoplasmic reticulum"/>
    <property type="evidence" value="ECO:0007669"/>
    <property type="project" value="TreeGrafter"/>
</dbReference>
<evidence type="ECO:0000256" key="3">
    <source>
        <dbReference type="ARBA" id="ARBA00022692"/>
    </source>
</evidence>
<evidence type="ECO:0000256" key="5">
    <source>
        <dbReference type="ARBA" id="ARBA00023136"/>
    </source>
</evidence>
<keyword evidence="5 11" id="KW-0472">Membrane</keyword>
<evidence type="ECO:0000259" key="12">
    <source>
        <dbReference type="Pfam" id="PF01529"/>
    </source>
</evidence>
<evidence type="ECO:0000256" key="10">
    <source>
        <dbReference type="ARBA" id="ARBA00048048"/>
    </source>
</evidence>
<gene>
    <name evidence="13" type="ORF">K505DRAFT_326674</name>
</gene>
<dbReference type="InterPro" id="IPR039859">
    <property type="entry name" value="PFA4/ZDH16/20/ERF2-like"/>
</dbReference>
<evidence type="ECO:0000256" key="6">
    <source>
        <dbReference type="ARBA" id="ARBA00023139"/>
    </source>
</evidence>
<feature type="transmembrane region" description="Helical" evidence="11">
    <location>
        <begin position="21"/>
        <end position="49"/>
    </location>
</feature>
<dbReference type="OrthoDB" id="331948at2759"/>
<comment type="subcellular location">
    <subcellularLocation>
        <location evidence="1">Membrane</location>
        <topology evidence="1">Multi-pass membrane protein</topology>
    </subcellularLocation>
</comment>
<keyword evidence="8 11" id="KW-0012">Acyltransferase</keyword>
<feature type="domain" description="Palmitoyltransferase DHHC" evidence="12">
    <location>
        <begin position="133"/>
        <end position="249"/>
    </location>
</feature>
<evidence type="ECO:0000256" key="11">
    <source>
        <dbReference type="RuleBase" id="RU079119"/>
    </source>
</evidence>
<dbReference type="PANTHER" id="PTHR22883">
    <property type="entry name" value="ZINC FINGER DHHC DOMAIN CONTAINING PROTEIN"/>
    <property type="match status" value="1"/>
</dbReference>
<evidence type="ECO:0000256" key="7">
    <source>
        <dbReference type="ARBA" id="ARBA00023288"/>
    </source>
</evidence>
<feature type="transmembrane region" description="Helical" evidence="11">
    <location>
        <begin position="180"/>
        <end position="199"/>
    </location>
</feature>
<name>A0A6A6X5R0_9PLEO</name>
<reference evidence="13" key="1">
    <citation type="journal article" date="2020" name="Stud. Mycol.">
        <title>101 Dothideomycetes genomes: a test case for predicting lifestyles and emergence of pathogens.</title>
        <authorList>
            <person name="Haridas S."/>
            <person name="Albert R."/>
            <person name="Binder M."/>
            <person name="Bloem J."/>
            <person name="Labutti K."/>
            <person name="Salamov A."/>
            <person name="Andreopoulos B."/>
            <person name="Baker S."/>
            <person name="Barry K."/>
            <person name="Bills G."/>
            <person name="Bluhm B."/>
            <person name="Cannon C."/>
            <person name="Castanera R."/>
            <person name="Culley D."/>
            <person name="Daum C."/>
            <person name="Ezra D."/>
            <person name="Gonzalez J."/>
            <person name="Henrissat B."/>
            <person name="Kuo A."/>
            <person name="Liang C."/>
            <person name="Lipzen A."/>
            <person name="Lutzoni F."/>
            <person name="Magnuson J."/>
            <person name="Mondo S."/>
            <person name="Nolan M."/>
            <person name="Ohm R."/>
            <person name="Pangilinan J."/>
            <person name="Park H.-J."/>
            <person name="Ramirez L."/>
            <person name="Alfaro M."/>
            <person name="Sun H."/>
            <person name="Tritt A."/>
            <person name="Yoshinaga Y."/>
            <person name="Zwiers L.-H."/>
            <person name="Turgeon B."/>
            <person name="Goodwin S."/>
            <person name="Spatafora J."/>
            <person name="Crous P."/>
            <person name="Grigoriev I."/>
        </authorList>
    </citation>
    <scope>NUCLEOTIDE SEQUENCE</scope>
    <source>
        <strain evidence="13">CBS 109.77</strain>
    </source>
</reference>
<dbReference type="InterPro" id="IPR001594">
    <property type="entry name" value="Palmitoyltrfase_DHHC"/>
</dbReference>
<sequence>MAIRGEEERQSALEIGTSRVLAVLLPLFEIAAIAHATYVVVYLICVAYLMHPSSSLREDGILPRNSTGVGLLFLYCLFLFLFLVTYMRLLQVIWTDPGVVPLGDPSWDKRSAPTKYFEQYDSYICDHTGMPIWCEECHNWKPDRTHHDSHTGRCIRKMDHFCPWAGGIISETTFKFFIQFLFYGFVYTGYLLGVIAYFLAESSRMANLRPVHWIVALAFAALFFLFTFGMFMTTFYNLSLNYTTVEVMQRGRIHHIAMHGKPRTTSTPTSPLSEVTLSPSRTYFVVETDGTDHPWDLGPAANMKSVMGHSILEWLIPLKMSPCASHTNAVGEFEWAHSVRALRR</sequence>
<proteinExistence type="inferred from homology"/>
<dbReference type="Proteomes" id="UP000799757">
    <property type="component" value="Unassembled WGS sequence"/>
</dbReference>
<dbReference type="GO" id="GO:0006612">
    <property type="term" value="P:protein targeting to membrane"/>
    <property type="evidence" value="ECO:0007669"/>
    <property type="project" value="TreeGrafter"/>
</dbReference>
<dbReference type="PROSITE" id="PS50216">
    <property type="entry name" value="DHHC"/>
    <property type="match status" value="1"/>
</dbReference>
<evidence type="ECO:0000256" key="9">
    <source>
        <dbReference type="ARBA" id="ARBA00038298"/>
    </source>
</evidence>
<keyword evidence="7" id="KW-0449">Lipoprotein</keyword>
<keyword evidence="14" id="KW-1185">Reference proteome</keyword>
<evidence type="ECO:0000256" key="1">
    <source>
        <dbReference type="ARBA" id="ARBA00004141"/>
    </source>
</evidence>
<dbReference type="EC" id="2.3.1.225" evidence="11"/>
<dbReference type="GO" id="GO:0005794">
    <property type="term" value="C:Golgi apparatus"/>
    <property type="evidence" value="ECO:0007669"/>
    <property type="project" value="TreeGrafter"/>
</dbReference>
<keyword evidence="6" id="KW-0564">Palmitate</keyword>
<accession>A0A6A6X5R0</accession>
<dbReference type="AlphaFoldDB" id="A0A6A6X5R0"/>
<keyword evidence="2 11" id="KW-0808">Transferase</keyword>